<comment type="caution">
    <text evidence="1">The sequence shown here is derived from an EMBL/GenBank/DDBJ whole genome shotgun (WGS) entry which is preliminary data.</text>
</comment>
<name>X1R9K6_9ZZZZ</name>
<protein>
    <submittedName>
        <fullName evidence="1">Uncharacterized protein</fullName>
    </submittedName>
</protein>
<accession>X1R9K6</accession>
<reference evidence="1" key="1">
    <citation type="journal article" date="2014" name="Front. Microbiol.">
        <title>High frequency of phylogenetically diverse reductive dehalogenase-homologous genes in deep subseafloor sedimentary metagenomes.</title>
        <authorList>
            <person name="Kawai M."/>
            <person name="Futagami T."/>
            <person name="Toyoda A."/>
            <person name="Takaki Y."/>
            <person name="Nishi S."/>
            <person name="Hori S."/>
            <person name="Arai W."/>
            <person name="Tsubouchi T."/>
            <person name="Morono Y."/>
            <person name="Uchiyama I."/>
            <person name="Ito T."/>
            <person name="Fujiyama A."/>
            <person name="Inagaki F."/>
            <person name="Takami H."/>
        </authorList>
    </citation>
    <scope>NUCLEOTIDE SEQUENCE</scope>
    <source>
        <strain evidence="1">Expedition CK06-06</strain>
    </source>
</reference>
<sequence length="167" mass="19331">AEMKQILMEILAKDDLYSKETKAIFSKYGLGHISISNPGGGPFRWNFNINNTEDYTYEKRTGFFSRKFKNEEGNEAADVSFCTKNHETYEDNFYLNRLASESSDLMKAVLYGEFKKLILSDKKDYSTAVEMLTKHPFLVDAGIKDIEMVCNEDVNARGYFNKYFNKK</sequence>
<dbReference type="EMBL" id="BARW01011847">
    <property type="protein sequence ID" value="GAI77417.1"/>
    <property type="molecule type" value="Genomic_DNA"/>
</dbReference>
<organism evidence="1">
    <name type="scientific">marine sediment metagenome</name>
    <dbReference type="NCBI Taxonomy" id="412755"/>
    <lineage>
        <taxon>unclassified sequences</taxon>
        <taxon>metagenomes</taxon>
        <taxon>ecological metagenomes</taxon>
    </lineage>
</organism>
<proteinExistence type="predicted"/>
<evidence type="ECO:0000313" key="1">
    <source>
        <dbReference type="EMBL" id="GAI77417.1"/>
    </source>
</evidence>
<feature type="non-terminal residue" evidence="1">
    <location>
        <position position="1"/>
    </location>
</feature>
<dbReference type="AlphaFoldDB" id="X1R9K6"/>
<gene>
    <name evidence="1" type="ORF">S12H4_22640</name>
</gene>